<organism evidence="1 2">
    <name type="scientific">Terrimonas rubra</name>
    <dbReference type="NCBI Taxonomy" id="1035890"/>
    <lineage>
        <taxon>Bacteria</taxon>
        <taxon>Pseudomonadati</taxon>
        <taxon>Bacteroidota</taxon>
        <taxon>Chitinophagia</taxon>
        <taxon>Chitinophagales</taxon>
        <taxon>Chitinophagaceae</taxon>
        <taxon>Terrimonas</taxon>
    </lineage>
</organism>
<comment type="caution">
    <text evidence="1">The sequence shown here is derived from an EMBL/GenBank/DDBJ whole genome shotgun (WGS) entry which is preliminary data.</text>
</comment>
<proteinExistence type="predicted"/>
<protein>
    <submittedName>
        <fullName evidence="1">Uncharacterized protein</fullName>
    </submittedName>
</protein>
<dbReference type="EMBL" id="JBHUOZ010000003">
    <property type="protein sequence ID" value="MFD2920864.1"/>
    <property type="molecule type" value="Genomic_DNA"/>
</dbReference>
<name>A0ABW6A692_9BACT</name>
<dbReference type="Proteomes" id="UP001597511">
    <property type="component" value="Unassembled WGS sequence"/>
</dbReference>
<dbReference type="RefSeq" id="WP_386100048.1">
    <property type="nucleotide sequence ID" value="NZ_JBHUOZ010000003.1"/>
</dbReference>
<evidence type="ECO:0000313" key="2">
    <source>
        <dbReference type="Proteomes" id="UP001597511"/>
    </source>
</evidence>
<keyword evidence="2" id="KW-1185">Reference proteome</keyword>
<accession>A0ABW6A692</accession>
<reference evidence="2" key="1">
    <citation type="journal article" date="2019" name="Int. J. Syst. Evol. Microbiol.">
        <title>The Global Catalogue of Microorganisms (GCM) 10K type strain sequencing project: providing services to taxonomists for standard genome sequencing and annotation.</title>
        <authorList>
            <consortium name="The Broad Institute Genomics Platform"/>
            <consortium name="The Broad Institute Genome Sequencing Center for Infectious Disease"/>
            <person name="Wu L."/>
            <person name="Ma J."/>
        </authorList>
    </citation>
    <scope>NUCLEOTIDE SEQUENCE [LARGE SCALE GENOMIC DNA]</scope>
    <source>
        <strain evidence="2">KCTC 23299</strain>
    </source>
</reference>
<evidence type="ECO:0000313" key="1">
    <source>
        <dbReference type="EMBL" id="MFD2920864.1"/>
    </source>
</evidence>
<gene>
    <name evidence="1" type="ORF">ACFS6H_14165</name>
</gene>
<sequence length="115" mass="12917">MSKKNVKRLSAKEIQTEIENGGKFVHYQYVISYIIGTSKNQSELKLIKQGQSTFLHSFWYNLGTIMFGWWGFPSGPSTVVKALRTNMKGGVDVTNQILAVSAGYLMYEEANSEKA</sequence>